<keyword evidence="1" id="KW-1133">Transmembrane helix</keyword>
<organism evidence="2">
    <name type="scientific">Arundo donax</name>
    <name type="common">Giant reed</name>
    <name type="synonym">Donax arundinaceus</name>
    <dbReference type="NCBI Taxonomy" id="35708"/>
    <lineage>
        <taxon>Eukaryota</taxon>
        <taxon>Viridiplantae</taxon>
        <taxon>Streptophyta</taxon>
        <taxon>Embryophyta</taxon>
        <taxon>Tracheophyta</taxon>
        <taxon>Spermatophyta</taxon>
        <taxon>Magnoliopsida</taxon>
        <taxon>Liliopsida</taxon>
        <taxon>Poales</taxon>
        <taxon>Poaceae</taxon>
        <taxon>PACMAD clade</taxon>
        <taxon>Arundinoideae</taxon>
        <taxon>Arundineae</taxon>
        <taxon>Arundo</taxon>
    </lineage>
</organism>
<feature type="transmembrane region" description="Helical" evidence="1">
    <location>
        <begin position="69"/>
        <end position="91"/>
    </location>
</feature>
<evidence type="ECO:0000313" key="2">
    <source>
        <dbReference type="EMBL" id="JAD90286.1"/>
    </source>
</evidence>
<reference evidence="2" key="1">
    <citation type="submission" date="2014-09" db="EMBL/GenBank/DDBJ databases">
        <authorList>
            <person name="Magalhaes I.L.F."/>
            <person name="Oliveira U."/>
            <person name="Santos F.R."/>
            <person name="Vidigal T.H.D.A."/>
            <person name="Brescovit A.D."/>
            <person name="Santos A.J."/>
        </authorList>
    </citation>
    <scope>NUCLEOTIDE SEQUENCE</scope>
    <source>
        <tissue evidence="2">Shoot tissue taken approximately 20 cm above the soil surface</tissue>
    </source>
</reference>
<dbReference type="AlphaFoldDB" id="A0A0A9DR47"/>
<keyword evidence="1" id="KW-0812">Transmembrane</keyword>
<name>A0A0A9DR47_ARUDO</name>
<proteinExistence type="predicted"/>
<accession>A0A0A9DR47</accession>
<evidence type="ECO:0000256" key="1">
    <source>
        <dbReference type="SAM" id="Phobius"/>
    </source>
</evidence>
<keyword evidence="1" id="KW-0472">Membrane</keyword>
<protein>
    <submittedName>
        <fullName evidence="2">STY2</fullName>
    </submittedName>
</protein>
<sequence length="117" mass="12893">MLLLSTPTDRDLIIFDDCSSGLRLLGRACCLSLKARTKIFGFSSIVLSEDLREQESTVSPLSVVGLEGLSFFEVLLHVIGSPGCCFFLLLVATDVSRVCRFALMYISSWHFIVVPDS</sequence>
<reference evidence="2" key="2">
    <citation type="journal article" date="2015" name="Data Brief">
        <title>Shoot transcriptome of the giant reed, Arundo donax.</title>
        <authorList>
            <person name="Barrero R.A."/>
            <person name="Guerrero F.D."/>
            <person name="Moolhuijzen P."/>
            <person name="Goolsby J.A."/>
            <person name="Tidwell J."/>
            <person name="Bellgard S.E."/>
            <person name="Bellgard M.I."/>
        </authorList>
    </citation>
    <scope>NUCLEOTIDE SEQUENCE</scope>
    <source>
        <tissue evidence="2">Shoot tissue taken approximately 20 cm above the soil surface</tissue>
    </source>
</reference>
<dbReference type="EMBL" id="GBRH01207609">
    <property type="protein sequence ID" value="JAD90286.1"/>
    <property type="molecule type" value="Transcribed_RNA"/>
</dbReference>